<sequence length="850" mass="92595">MDGWTSHIPESPSPIDRPRVRDLLSTRLRHTRVLLVTAGAGSGKTTAVAEWCKRRAFGERIAWVSVTRDASPAHFWWQTRHALLSAVVSPSTVGGDLANSAGQPPVTRAGKAELDRLRRTITMIGAPTILVVDDLHYLRDVGVLEQLRDLIEHAPPDLQVVLVSRSDPAMRLHRLRIRGELAEVRARDLAFDAGEVTRLFAEYDLTLSDPQVRALLDRTDGWAVGLRLAAMSLEPDAVDQGITRFTGDERTVMEYLTGEVLSHVPEPVRRFLLRTSVAERLTVSLAESLGGGTADALLARLAREDELMIRATRDGREYAYHPLLREMLYHQLSLEDGALRDRQHGRAAAWYAAGGDVAEATRHALLSRDPEVSVRVLLTMTIPEILAGQGDTAMTALRETAGRGGDPLVDALHAAARHAYERDGASLSADVDETGRHLAGLPTDVAEAGQTALNLLGMTSSVLRTGGAGDLDEVRNVVRRLREGALALSPAAARYQPVAETHLGVELMWTGQTAESEWHLRAAADNAEHQRLEGLRTQCLSHLAVLDARNGALASARHRAESALREVGDTATAHLALAQVSLQQADFDQAARHVVLGLAADESMVDRRAHLAVRLTAAELLLAHDAPAKAAATVAQVRAEAEETQAGTPLLRHWIDLVDADARLAGADYATVAEQLRDRVGDGDLLPAELIRLAQAELGLGRTKQAEQLLQPILAEEPTSVAAVEAWLVQAAVQDRRHDEAAAEDARRHAMDLAAPERLRLPFLRTPARSRRIEMAVDGGAAAPALLEALTERELTVLRYLPTMRGNTEIGECMFVSVNTVKSHLKAVYRKLAVSNRREAVNRARELHLL</sequence>
<accession>A0ABV8LKP1</accession>
<dbReference type="Pfam" id="PF25873">
    <property type="entry name" value="WHD_MalT"/>
    <property type="match status" value="1"/>
</dbReference>
<evidence type="ECO:0000256" key="3">
    <source>
        <dbReference type="ARBA" id="ARBA00023163"/>
    </source>
</evidence>
<evidence type="ECO:0000259" key="4">
    <source>
        <dbReference type="PROSITE" id="PS50043"/>
    </source>
</evidence>
<feature type="domain" description="HTH luxR-type" evidence="4">
    <location>
        <begin position="783"/>
        <end position="848"/>
    </location>
</feature>
<dbReference type="InterPro" id="IPR000792">
    <property type="entry name" value="Tscrpt_reg_LuxR_C"/>
</dbReference>
<keyword evidence="6" id="KW-1185">Reference proteome</keyword>
<keyword evidence="1" id="KW-0805">Transcription regulation</keyword>
<dbReference type="InterPro" id="IPR016032">
    <property type="entry name" value="Sig_transdc_resp-reg_C-effctor"/>
</dbReference>
<dbReference type="InterPro" id="IPR036388">
    <property type="entry name" value="WH-like_DNA-bd_sf"/>
</dbReference>
<dbReference type="EMBL" id="JBHSAY010000006">
    <property type="protein sequence ID" value="MFC4131550.1"/>
    <property type="molecule type" value="Genomic_DNA"/>
</dbReference>
<dbReference type="PANTHER" id="PTHR44688:SF16">
    <property type="entry name" value="DNA-BINDING TRANSCRIPTIONAL ACTIVATOR DEVR_DOSR"/>
    <property type="match status" value="1"/>
</dbReference>
<dbReference type="SUPFAM" id="SSF52540">
    <property type="entry name" value="P-loop containing nucleoside triphosphate hydrolases"/>
    <property type="match status" value="1"/>
</dbReference>
<dbReference type="PANTHER" id="PTHR44688">
    <property type="entry name" value="DNA-BINDING TRANSCRIPTIONAL ACTIVATOR DEVR_DOSR"/>
    <property type="match status" value="1"/>
</dbReference>
<dbReference type="Gene3D" id="3.40.50.300">
    <property type="entry name" value="P-loop containing nucleotide triphosphate hydrolases"/>
    <property type="match status" value="1"/>
</dbReference>
<dbReference type="InterPro" id="IPR049945">
    <property type="entry name" value="AAA_22"/>
</dbReference>
<evidence type="ECO:0000256" key="1">
    <source>
        <dbReference type="ARBA" id="ARBA00023015"/>
    </source>
</evidence>
<dbReference type="PROSITE" id="PS50043">
    <property type="entry name" value="HTH_LUXR_2"/>
    <property type="match status" value="1"/>
</dbReference>
<dbReference type="Gene3D" id="1.10.10.10">
    <property type="entry name" value="Winged helix-like DNA-binding domain superfamily/Winged helix DNA-binding domain"/>
    <property type="match status" value="1"/>
</dbReference>
<evidence type="ECO:0000313" key="6">
    <source>
        <dbReference type="Proteomes" id="UP001595816"/>
    </source>
</evidence>
<reference evidence="6" key="1">
    <citation type="journal article" date="2019" name="Int. J. Syst. Evol. Microbiol.">
        <title>The Global Catalogue of Microorganisms (GCM) 10K type strain sequencing project: providing services to taxonomists for standard genome sequencing and annotation.</title>
        <authorList>
            <consortium name="The Broad Institute Genomics Platform"/>
            <consortium name="The Broad Institute Genome Sequencing Center for Infectious Disease"/>
            <person name="Wu L."/>
            <person name="Ma J."/>
        </authorList>
    </citation>
    <scope>NUCLEOTIDE SEQUENCE [LARGE SCALE GENOMIC DNA]</scope>
    <source>
        <strain evidence="6">CGMCC 4.7289</strain>
    </source>
</reference>
<dbReference type="SUPFAM" id="SSF48452">
    <property type="entry name" value="TPR-like"/>
    <property type="match status" value="1"/>
</dbReference>
<dbReference type="RefSeq" id="WP_253755182.1">
    <property type="nucleotide sequence ID" value="NZ_JAMZDZ010000001.1"/>
</dbReference>
<comment type="caution">
    <text evidence="5">The sequence shown here is derived from an EMBL/GenBank/DDBJ whole genome shotgun (WGS) entry which is preliminary data.</text>
</comment>
<dbReference type="Pfam" id="PF13401">
    <property type="entry name" value="AAA_22"/>
    <property type="match status" value="1"/>
</dbReference>
<dbReference type="InterPro" id="IPR027417">
    <property type="entry name" value="P-loop_NTPase"/>
</dbReference>
<gene>
    <name evidence="5" type="ORF">ACFOZ4_13145</name>
</gene>
<dbReference type="Gene3D" id="1.25.40.10">
    <property type="entry name" value="Tetratricopeptide repeat domain"/>
    <property type="match status" value="1"/>
</dbReference>
<dbReference type="Proteomes" id="UP001595816">
    <property type="component" value="Unassembled WGS sequence"/>
</dbReference>
<protein>
    <submittedName>
        <fullName evidence="5">LuxR C-terminal-related transcriptional regulator</fullName>
    </submittedName>
</protein>
<proteinExistence type="predicted"/>
<dbReference type="InterPro" id="IPR059106">
    <property type="entry name" value="WHD_MalT"/>
</dbReference>
<dbReference type="SMART" id="SM00421">
    <property type="entry name" value="HTH_LUXR"/>
    <property type="match status" value="1"/>
</dbReference>
<evidence type="ECO:0000256" key="2">
    <source>
        <dbReference type="ARBA" id="ARBA00023125"/>
    </source>
</evidence>
<keyword evidence="2" id="KW-0238">DNA-binding</keyword>
<evidence type="ECO:0000313" key="5">
    <source>
        <dbReference type="EMBL" id="MFC4131550.1"/>
    </source>
</evidence>
<name>A0ABV8LKP1_9ACTN</name>
<dbReference type="CDD" id="cd06170">
    <property type="entry name" value="LuxR_C_like"/>
    <property type="match status" value="1"/>
</dbReference>
<dbReference type="Pfam" id="PF00196">
    <property type="entry name" value="GerE"/>
    <property type="match status" value="1"/>
</dbReference>
<dbReference type="SUPFAM" id="SSF46894">
    <property type="entry name" value="C-terminal effector domain of the bipartite response regulators"/>
    <property type="match status" value="1"/>
</dbReference>
<organism evidence="5 6">
    <name type="scientific">Hamadaea flava</name>
    <dbReference type="NCBI Taxonomy" id="1742688"/>
    <lineage>
        <taxon>Bacteria</taxon>
        <taxon>Bacillati</taxon>
        <taxon>Actinomycetota</taxon>
        <taxon>Actinomycetes</taxon>
        <taxon>Micromonosporales</taxon>
        <taxon>Micromonosporaceae</taxon>
        <taxon>Hamadaea</taxon>
    </lineage>
</organism>
<dbReference type="InterPro" id="IPR011990">
    <property type="entry name" value="TPR-like_helical_dom_sf"/>
</dbReference>
<keyword evidence="3" id="KW-0804">Transcription</keyword>